<proteinExistence type="predicted"/>
<reference evidence="2" key="1">
    <citation type="submission" date="2023-04" db="EMBL/GenBank/DDBJ databases">
        <title>Black Yeasts Isolated from many extreme environments.</title>
        <authorList>
            <person name="Coleine C."/>
            <person name="Stajich J.E."/>
            <person name="Selbmann L."/>
        </authorList>
    </citation>
    <scope>NUCLEOTIDE SEQUENCE</scope>
    <source>
        <strain evidence="2">CCFEE 5312</strain>
    </source>
</reference>
<keyword evidence="3" id="KW-1185">Reference proteome</keyword>
<feature type="domain" description="Heterokaryon incompatibility" evidence="1">
    <location>
        <begin position="139"/>
        <end position="284"/>
    </location>
</feature>
<protein>
    <recommendedName>
        <fullName evidence="1">Heterokaryon incompatibility domain-containing protein</fullName>
    </recommendedName>
</protein>
<dbReference type="PANTHER" id="PTHR33112:SF16">
    <property type="entry name" value="HETEROKARYON INCOMPATIBILITY DOMAIN-CONTAINING PROTEIN"/>
    <property type="match status" value="1"/>
</dbReference>
<dbReference type="InterPro" id="IPR010730">
    <property type="entry name" value="HET"/>
</dbReference>
<dbReference type="PANTHER" id="PTHR33112">
    <property type="entry name" value="DOMAIN PROTEIN, PUTATIVE-RELATED"/>
    <property type="match status" value="1"/>
</dbReference>
<evidence type="ECO:0000313" key="2">
    <source>
        <dbReference type="EMBL" id="KAK3046763.1"/>
    </source>
</evidence>
<comment type="caution">
    <text evidence="2">The sequence shown here is derived from an EMBL/GenBank/DDBJ whole genome shotgun (WGS) entry which is preliminary data.</text>
</comment>
<gene>
    <name evidence="2" type="ORF">LTR09_011788</name>
</gene>
<evidence type="ECO:0000313" key="3">
    <source>
        <dbReference type="Proteomes" id="UP001271007"/>
    </source>
</evidence>
<organism evidence="2 3">
    <name type="scientific">Extremus antarcticus</name>
    <dbReference type="NCBI Taxonomy" id="702011"/>
    <lineage>
        <taxon>Eukaryota</taxon>
        <taxon>Fungi</taxon>
        <taxon>Dikarya</taxon>
        <taxon>Ascomycota</taxon>
        <taxon>Pezizomycotina</taxon>
        <taxon>Dothideomycetes</taxon>
        <taxon>Dothideomycetidae</taxon>
        <taxon>Mycosphaerellales</taxon>
        <taxon>Extremaceae</taxon>
        <taxon>Extremus</taxon>
    </lineage>
</organism>
<evidence type="ECO:0000259" key="1">
    <source>
        <dbReference type="Pfam" id="PF06985"/>
    </source>
</evidence>
<dbReference type="AlphaFoldDB" id="A0AAJ0D5Y2"/>
<accession>A0AAJ0D5Y2</accession>
<dbReference type="Pfam" id="PF06985">
    <property type="entry name" value="HET"/>
    <property type="match status" value="1"/>
</dbReference>
<name>A0AAJ0D5Y2_9PEZI</name>
<dbReference type="Proteomes" id="UP001271007">
    <property type="component" value="Unassembled WGS sequence"/>
</dbReference>
<dbReference type="EMBL" id="JAWDJX010000081">
    <property type="protein sequence ID" value="KAK3046763.1"/>
    <property type="molecule type" value="Genomic_DNA"/>
</dbReference>
<sequence length="566" mass="63390">MSASKNLVCVRCWQDFFSTPAYKAICAAPSPDERITYTASTALVERPASLSCSWCSFLLSLKPEADNVRYGDEEPLSTDIEVWYSSGYDWESFTPPGNNRFRIWINGVVTHLTAFTEPDSLAARRVTARSIQPDASDTYLALSYCWGPHQRGITTTHDVDARFETLEETELSRTVQDAIFVTRRLGYRYLWVDAICIIQDSRDDKHIELSRMNEIYRLAALTIVAANAHTSAEGFLADRQRPPAATSIPFWASDSQLGSVHMRPEGWYSEDVEPVNTRAWTLQEKLLSLRLLIYADHTLQYQCNEHYVNLGDSLNIVSGLGGSRLPLHLLNAAAEQSPDDEVKLAEEWIRVVSIYSGRALTYPHDKLPALSAIARSFHQKTGWRYLAGVWHGPLIPRFLLWSSTDYADPYDVYTAPSWSWASLCNPVAYRNSEGVPYEFEVTTADVTLETDILPFGAITGASLAISARVRSGRFVKPQSVMWGEANESDSGMYASIDAKLPVDEVPVLGVAIIRRKTEDPTEPYAVIDGLLIAPVDHSTFHRRIGVFFGSLATDFQEIEKSHITLL</sequence>